<name>A0A419VWH4_9BACT</name>
<dbReference type="AlphaFoldDB" id="A0A419VWH4"/>
<dbReference type="Gene3D" id="3.90.550.10">
    <property type="entry name" value="Spore Coat Polysaccharide Biosynthesis Protein SpsA, Chain A"/>
    <property type="match status" value="1"/>
</dbReference>
<reference evidence="1 2" key="1">
    <citation type="submission" date="2018-09" db="EMBL/GenBank/DDBJ databases">
        <title>Genomic Encyclopedia of Archaeal and Bacterial Type Strains, Phase II (KMG-II): from individual species to whole genera.</title>
        <authorList>
            <person name="Goeker M."/>
        </authorList>
    </citation>
    <scope>NUCLEOTIDE SEQUENCE [LARGE SCALE GENOMIC DNA]</scope>
    <source>
        <strain evidence="1 2">DSM 27148</strain>
    </source>
</reference>
<evidence type="ECO:0000313" key="1">
    <source>
        <dbReference type="EMBL" id="RKD86352.1"/>
    </source>
</evidence>
<accession>A0A419VWH4</accession>
<dbReference type="EMBL" id="RAPN01000004">
    <property type="protein sequence ID" value="RKD86352.1"/>
    <property type="molecule type" value="Genomic_DNA"/>
</dbReference>
<dbReference type="Proteomes" id="UP000283387">
    <property type="component" value="Unassembled WGS sequence"/>
</dbReference>
<dbReference type="RefSeq" id="WP_120275053.1">
    <property type="nucleotide sequence ID" value="NZ_RAPN01000004.1"/>
</dbReference>
<comment type="caution">
    <text evidence="1">The sequence shown here is derived from an EMBL/GenBank/DDBJ whole genome shotgun (WGS) entry which is preliminary data.</text>
</comment>
<gene>
    <name evidence="1" type="ORF">BC643_4043</name>
</gene>
<dbReference type="SUPFAM" id="SSF53448">
    <property type="entry name" value="Nucleotide-diphospho-sugar transferases"/>
    <property type="match status" value="1"/>
</dbReference>
<protein>
    <recommendedName>
        <fullName evidence="3">Hemolytic protein HlpA-like protein</fullName>
    </recommendedName>
</protein>
<evidence type="ECO:0000313" key="2">
    <source>
        <dbReference type="Proteomes" id="UP000283387"/>
    </source>
</evidence>
<sequence>MEAKSPVLLITFNRPNLALRVLDSIRSYKPDRIYIASDGPRTNVEGEREIVLKTRELVLNSIDWDCQIKTLFRDENKGCGSGPASAISWLFTHEEQGIILEDDCIPQPEFFDYCNSLLNKYKGDQRVWLISGRSPHSSKTKFFRNSDYIFSTHAETWGWATWKRCWEKYDITMSLWPGFYQQGGFRNIQFSRLAGMYFNFAYKNLYRSEDLSSHVWDYQFTFNINAHGGLGIVPAKNLIENIGYEGTHFSGITKAQKLKSVDGFQIIKEPHVVMVNRSYDVYSFYNMLYSKVINVATRQVRKIFGRSKLN</sequence>
<evidence type="ECO:0008006" key="3">
    <source>
        <dbReference type="Google" id="ProtNLM"/>
    </source>
</evidence>
<dbReference type="OrthoDB" id="9785375at2"/>
<dbReference type="CDD" id="cd00761">
    <property type="entry name" value="Glyco_tranf_GTA_type"/>
    <property type="match status" value="1"/>
</dbReference>
<proteinExistence type="predicted"/>
<organism evidence="1 2">
    <name type="scientific">Mangrovibacterium diazotrophicum</name>
    <dbReference type="NCBI Taxonomy" id="1261403"/>
    <lineage>
        <taxon>Bacteria</taxon>
        <taxon>Pseudomonadati</taxon>
        <taxon>Bacteroidota</taxon>
        <taxon>Bacteroidia</taxon>
        <taxon>Marinilabiliales</taxon>
        <taxon>Prolixibacteraceae</taxon>
        <taxon>Mangrovibacterium</taxon>
    </lineage>
</organism>
<keyword evidence="2" id="KW-1185">Reference proteome</keyword>
<dbReference type="InterPro" id="IPR029044">
    <property type="entry name" value="Nucleotide-diphossugar_trans"/>
</dbReference>